<keyword evidence="4" id="KW-1185">Reference proteome</keyword>
<dbReference type="PROSITE" id="PS50222">
    <property type="entry name" value="EF_HAND_2"/>
    <property type="match status" value="1"/>
</dbReference>
<evidence type="ECO:0000259" key="2">
    <source>
        <dbReference type="PROSITE" id="PS50222"/>
    </source>
</evidence>
<feature type="domain" description="EF-hand" evidence="2">
    <location>
        <begin position="300"/>
        <end position="335"/>
    </location>
</feature>
<protein>
    <recommendedName>
        <fullName evidence="2">EF-hand domain-containing protein</fullName>
    </recommendedName>
</protein>
<feature type="coiled-coil region" evidence="1">
    <location>
        <begin position="35"/>
        <end position="69"/>
    </location>
</feature>
<proteinExistence type="predicted"/>
<dbReference type="InterPro" id="IPR002048">
    <property type="entry name" value="EF_hand_dom"/>
</dbReference>
<organism evidence="3 4">
    <name type="scientific">Neocallimastix californiae</name>
    <dbReference type="NCBI Taxonomy" id="1754190"/>
    <lineage>
        <taxon>Eukaryota</taxon>
        <taxon>Fungi</taxon>
        <taxon>Fungi incertae sedis</taxon>
        <taxon>Chytridiomycota</taxon>
        <taxon>Chytridiomycota incertae sedis</taxon>
        <taxon>Neocallimastigomycetes</taxon>
        <taxon>Neocallimastigales</taxon>
        <taxon>Neocallimastigaceae</taxon>
        <taxon>Neocallimastix</taxon>
    </lineage>
</organism>
<reference evidence="3 4" key="1">
    <citation type="submission" date="2016-08" db="EMBL/GenBank/DDBJ databases">
        <title>A Parts List for Fungal Cellulosomes Revealed by Comparative Genomics.</title>
        <authorList>
            <consortium name="DOE Joint Genome Institute"/>
            <person name="Haitjema C.H."/>
            <person name="Gilmore S.P."/>
            <person name="Henske J.K."/>
            <person name="Solomon K.V."/>
            <person name="De Groot R."/>
            <person name="Kuo A."/>
            <person name="Mondo S.J."/>
            <person name="Salamov A.A."/>
            <person name="Labutti K."/>
            <person name="Zhao Z."/>
            <person name="Chiniquy J."/>
            <person name="Barry K."/>
            <person name="Brewer H.M."/>
            <person name="Purvine S.O."/>
            <person name="Wright A.T."/>
            <person name="Boxma B."/>
            <person name="Van Alen T."/>
            <person name="Hackstein J.H."/>
            <person name="Baker S.E."/>
            <person name="Grigoriev I.V."/>
            <person name="O'Malley M.A."/>
        </authorList>
    </citation>
    <scope>NUCLEOTIDE SEQUENCE [LARGE SCALE GENOMIC DNA]</scope>
    <source>
        <strain evidence="3 4">G1</strain>
    </source>
</reference>
<dbReference type="GO" id="GO:0005509">
    <property type="term" value="F:calcium ion binding"/>
    <property type="evidence" value="ECO:0007669"/>
    <property type="project" value="InterPro"/>
</dbReference>
<dbReference type="STRING" id="1754190.A0A1Y2ALT5"/>
<evidence type="ECO:0000256" key="1">
    <source>
        <dbReference type="SAM" id="Coils"/>
    </source>
</evidence>
<name>A0A1Y2ALT5_9FUNG</name>
<dbReference type="Proteomes" id="UP000193920">
    <property type="component" value="Unassembled WGS sequence"/>
</dbReference>
<accession>A0A1Y2ALT5</accession>
<evidence type="ECO:0000313" key="3">
    <source>
        <dbReference type="EMBL" id="ORY22915.1"/>
    </source>
</evidence>
<evidence type="ECO:0000313" key="4">
    <source>
        <dbReference type="Proteomes" id="UP000193920"/>
    </source>
</evidence>
<dbReference type="AlphaFoldDB" id="A0A1Y2ALT5"/>
<comment type="caution">
    <text evidence="3">The sequence shown here is derived from an EMBL/GenBank/DDBJ whole genome shotgun (WGS) entry which is preliminary data.</text>
</comment>
<dbReference type="OrthoDB" id="2142729at2759"/>
<gene>
    <name evidence="3" type="ORF">LY90DRAFT_515226</name>
</gene>
<sequence>MNNNQVEIMKSEINLLKSIAKNDRKETLLIYEQLSAIMNNQIEEYDSQLERLKQKKDNSVINYDQYLEEVVYSEDHGYTYKVINNVEFCHKCKAKTVLCPHKKFDITYEIPVSATNIRIVHPDLFIWKPESNIVEEVDNTIETEDIDGKTIDVKEITKLPTYQKIWNYFFFKQNGVKPALSREYSYSKLVAIIWEVFNARYVVEEDPNFMNQEHLKTFTESFFTFINKKYIIEKISKYVLHDIIKALQENENLPIVTLFSRTLSGEEDCSWKYYYILSQFIRSYNNFNSNNVSKIFKTIYPMKNFLEILHRYDHRNNGYLEFAEYIEFANQMIPKASYNTVELQYRISEQITRRSDRVPLERLSYITCFLFVLSVKKNFRWKFVESLTKEYINHSNASYLENVNIEELNRIIEKAKQDTIDPEAVENEEKKMSERVDQLLKRDGIDMEVVNDCIKNGKPIPEDIANEIINRECSKRFPSNTNLKAQERADEILANRTKIKLFGMYKNNESNC</sequence>
<keyword evidence="1" id="KW-0175">Coiled coil</keyword>
<dbReference type="EMBL" id="MCOG01000240">
    <property type="protein sequence ID" value="ORY22915.1"/>
    <property type="molecule type" value="Genomic_DNA"/>
</dbReference>